<dbReference type="EMBL" id="JADFTS010000007">
    <property type="protein sequence ID" value="KAF9595359.1"/>
    <property type="molecule type" value="Genomic_DNA"/>
</dbReference>
<dbReference type="EC" id="5.6.2.4" evidence="3"/>
<evidence type="ECO:0000256" key="3">
    <source>
        <dbReference type="ARBA" id="ARBA00034808"/>
    </source>
</evidence>
<evidence type="ECO:0000256" key="1">
    <source>
        <dbReference type="ARBA" id="ARBA00005446"/>
    </source>
</evidence>
<dbReference type="OrthoDB" id="10261556at2759"/>
<dbReference type="Proteomes" id="UP000631114">
    <property type="component" value="Unassembled WGS sequence"/>
</dbReference>
<gene>
    <name evidence="5" type="ORF">IFM89_000277</name>
</gene>
<dbReference type="InterPro" id="IPR027417">
    <property type="entry name" value="P-loop_NTPase"/>
</dbReference>
<comment type="similarity">
    <text evidence="1">Belongs to the helicase family. RecQ subfamily.</text>
</comment>
<reference evidence="5 6" key="1">
    <citation type="submission" date="2020-10" db="EMBL/GenBank/DDBJ databases">
        <title>The Coptis chinensis genome and diversification of protoberbering-type alkaloids.</title>
        <authorList>
            <person name="Wang B."/>
            <person name="Shu S."/>
            <person name="Song C."/>
            <person name="Liu Y."/>
        </authorList>
    </citation>
    <scope>NUCLEOTIDE SEQUENCE [LARGE SCALE GENOMIC DNA]</scope>
    <source>
        <strain evidence="5">HL-2020</strain>
        <tissue evidence="5">Leaf</tissue>
    </source>
</reference>
<comment type="catalytic activity">
    <reaction evidence="2">
        <text>Couples ATP hydrolysis with the unwinding of duplex DNA by translocating in the 3'-5' direction.</text>
        <dbReference type="EC" id="5.6.2.4"/>
    </reaction>
</comment>
<comment type="caution">
    <text evidence="5">The sequence shown here is derived from an EMBL/GenBank/DDBJ whole genome shotgun (WGS) entry which is preliminary data.</text>
</comment>
<dbReference type="PROSITE" id="PS51194">
    <property type="entry name" value="HELICASE_CTER"/>
    <property type="match status" value="1"/>
</dbReference>
<dbReference type="SUPFAM" id="SSF52540">
    <property type="entry name" value="P-loop containing nucleoside triphosphate hydrolases"/>
    <property type="match status" value="1"/>
</dbReference>
<dbReference type="Gene3D" id="3.40.50.300">
    <property type="entry name" value="P-loop containing nucleotide triphosphate hydrolases"/>
    <property type="match status" value="1"/>
</dbReference>
<name>A0A835LKY0_9MAGN</name>
<dbReference type="AlphaFoldDB" id="A0A835LKY0"/>
<dbReference type="PANTHER" id="PTHR13710">
    <property type="entry name" value="DNA HELICASE RECQ FAMILY MEMBER"/>
    <property type="match status" value="1"/>
</dbReference>
<dbReference type="SMART" id="SM00490">
    <property type="entry name" value="HELICc"/>
    <property type="match status" value="1"/>
</dbReference>
<dbReference type="GO" id="GO:0005694">
    <property type="term" value="C:chromosome"/>
    <property type="evidence" value="ECO:0007669"/>
    <property type="project" value="TreeGrafter"/>
</dbReference>
<dbReference type="GO" id="GO:0005737">
    <property type="term" value="C:cytoplasm"/>
    <property type="evidence" value="ECO:0007669"/>
    <property type="project" value="TreeGrafter"/>
</dbReference>
<dbReference type="GO" id="GO:0005634">
    <property type="term" value="C:nucleus"/>
    <property type="evidence" value="ECO:0007669"/>
    <property type="project" value="TreeGrafter"/>
</dbReference>
<evidence type="ECO:0000256" key="2">
    <source>
        <dbReference type="ARBA" id="ARBA00034617"/>
    </source>
</evidence>
<evidence type="ECO:0000259" key="4">
    <source>
        <dbReference type="PROSITE" id="PS51194"/>
    </source>
</evidence>
<feature type="domain" description="Helicase C-terminal" evidence="4">
    <location>
        <begin position="36"/>
        <end position="166"/>
    </location>
</feature>
<dbReference type="GO" id="GO:0000724">
    <property type="term" value="P:double-strand break repair via homologous recombination"/>
    <property type="evidence" value="ECO:0007669"/>
    <property type="project" value="TreeGrafter"/>
</dbReference>
<dbReference type="PANTHER" id="PTHR13710:SF120">
    <property type="entry name" value="BIFUNCTIONAL 3'-5' EXONUCLEASE_ATP-DEPENDENT HELICASE WRN"/>
    <property type="match status" value="1"/>
</dbReference>
<accession>A0A835LKY0</accession>
<evidence type="ECO:0000313" key="6">
    <source>
        <dbReference type="Proteomes" id="UP000631114"/>
    </source>
</evidence>
<organism evidence="5 6">
    <name type="scientific">Coptis chinensis</name>
    <dbReference type="NCBI Taxonomy" id="261450"/>
    <lineage>
        <taxon>Eukaryota</taxon>
        <taxon>Viridiplantae</taxon>
        <taxon>Streptophyta</taxon>
        <taxon>Embryophyta</taxon>
        <taxon>Tracheophyta</taxon>
        <taxon>Spermatophyta</taxon>
        <taxon>Magnoliopsida</taxon>
        <taxon>Ranunculales</taxon>
        <taxon>Ranunculaceae</taxon>
        <taxon>Coptidoideae</taxon>
        <taxon>Coptis</taxon>
    </lineage>
</organism>
<dbReference type="InterPro" id="IPR001650">
    <property type="entry name" value="Helicase_C-like"/>
</dbReference>
<keyword evidence="6" id="KW-1185">Reference proteome</keyword>
<protein>
    <recommendedName>
        <fullName evidence="3">DNA 3'-5' helicase</fullName>
        <ecNumber evidence="3">5.6.2.4</ecNumber>
    </recommendedName>
</protein>
<dbReference type="GO" id="GO:0043138">
    <property type="term" value="F:3'-5' DNA helicase activity"/>
    <property type="evidence" value="ECO:0007669"/>
    <property type="project" value="UniProtKB-EC"/>
</dbReference>
<proteinExistence type="inferred from homology"/>
<evidence type="ECO:0000313" key="5">
    <source>
        <dbReference type="EMBL" id="KAF9595359.1"/>
    </source>
</evidence>
<dbReference type="Pfam" id="PF00271">
    <property type="entry name" value="Helicase_C"/>
    <property type="match status" value="1"/>
</dbReference>
<sequence length="166" mass="18782">MKDPFISKGSLDRANLFYGVKCFGRSLPLMDELVGEISKYLTSAGSIIIYCTTVKDTKQIYMSLQDKRIKAGIYHGQMSGKDREESHRSFIRDEVHVMVATVAFGMGIDKPNIRCVTHYGCPKSLESYYQERGCYGRDGLASICWLYYTRSDFAKADFFCGESQGI</sequence>
<dbReference type="GO" id="GO:0009378">
    <property type="term" value="F:four-way junction helicase activity"/>
    <property type="evidence" value="ECO:0007669"/>
    <property type="project" value="TreeGrafter"/>
</dbReference>